<proteinExistence type="predicted"/>
<dbReference type="PANTHER" id="PTHR47018">
    <property type="entry name" value="CXC DOMAIN-CONTAINING PROTEIN-RELATED"/>
    <property type="match status" value="1"/>
</dbReference>
<protein>
    <submittedName>
        <fullName evidence="2">Uncharacterized protein</fullName>
    </submittedName>
</protein>
<gene>
    <name evidence="2" type="ORF">BSL78_16126</name>
</gene>
<keyword evidence="3" id="KW-1185">Reference proteome</keyword>
<evidence type="ECO:0000313" key="3">
    <source>
        <dbReference type="Proteomes" id="UP000230750"/>
    </source>
</evidence>
<organism evidence="2 3">
    <name type="scientific">Stichopus japonicus</name>
    <name type="common">Sea cucumber</name>
    <dbReference type="NCBI Taxonomy" id="307972"/>
    <lineage>
        <taxon>Eukaryota</taxon>
        <taxon>Metazoa</taxon>
        <taxon>Echinodermata</taxon>
        <taxon>Eleutherozoa</taxon>
        <taxon>Echinozoa</taxon>
        <taxon>Holothuroidea</taxon>
        <taxon>Aspidochirotacea</taxon>
        <taxon>Aspidochirotida</taxon>
        <taxon>Stichopodidae</taxon>
        <taxon>Apostichopus</taxon>
    </lineage>
</organism>
<feature type="region of interest" description="Disordered" evidence="1">
    <location>
        <begin position="181"/>
        <end position="201"/>
    </location>
</feature>
<dbReference type="OrthoDB" id="5957431at2759"/>
<evidence type="ECO:0000256" key="1">
    <source>
        <dbReference type="SAM" id="MobiDB-lite"/>
    </source>
</evidence>
<dbReference type="Proteomes" id="UP000230750">
    <property type="component" value="Unassembled WGS sequence"/>
</dbReference>
<dbReference type="EMBL" id="MRZV01000608">
    <property type="protein sequence ID" value="PIK46988.1"/>
    <property type="molecule type" value="Genomic_DNA"/>
</dbReference>
<evidence type="ECO:0000313" key="2">
    <source>
        <dbReference type="EMBL" id="PIK46988.1"/>
    </source>
</evidence>
<reference evidence="2 3" key="1">
    <citation type="journal article" date="2017" name="PLoS Biol.">
        <title>The sea cucumber genome provides insights into morphological evolution and visceral regeneration.</title>
        <authorList>
            <person name="Zhang X."/>
            <person name="Sun L."/>
            <person name="Yuan J."/>
            <person name="Sun Y."/>
            <person name="Gao Y."/>
            <person name="Zhang L."/>
            <person name="Li S."/>
            <person name="Dai H."/>
            <person name="Hamel J.F."/>
            <person name="Liu C."/>
            <person name="Yu Y."/>
            <person name="Liu S."/>
            <person name="Lin W."/>
            <person name="Guo K."/>
            <person name="Jin S."/>
            <person name="Xu P."/>
            <person name="Storey K.B."/>
            <person name="Huan P."/>
            <person name="Zhang T."/>
            <person name="Zhou Y."/>
            <person name="Zhang J."/>
            <person name="Lin C."/>
            <person name="Li X."/>
            <person name="Xing L."/>
            <person name="Huo D."/>
            <person name="Sun M."/>
            <person name="Wang L."/>
            <person name="Mercier A."/>
            <person name="Li F."/>
            <person name="Yang H."/>
            <person name="Xiang J."/>
        </authorList>
    </citation>
    <scope>NUCLEOTIDE SEQUENCE [LARGE SCALE GENOMIC DNA]</scope>
    <source>
        <strain evidence="2">Shaxun</strain>
        <tissue evidence="2">Muscle</tissue>
    </source>
</reference>
<dbReference type="AlphaFoldDB" id="A0A2G8KG71"/>
<sequence length="641" mass="73008">MYGDISQADTQDLIGILNSKSFGRIMENFEEKRREENVNFDFWWKYIKMVETLLMFTRAQRDGVWDLHLFAFREMLPYFLRYDHYNYGRWGPVYLAEMSQLPADVLTEFQRGNFVVKGSNRRFNQVDPDQAQEWLNGTGKRGGGIVGITKTSSALTRWALSYNLRSHIALETRRMYHMSHTDRHCRNEEMPSRQEKDNTDEQSLVSVFQRFKVFDPTVQPTALQSIVTKDLADEQIQDSLLNAQIYGKRQLQEFVKDRLVIDLNKSSPNKSLYDPITKNNAPTFETLYEVKISGSDKDKAKILKTNRNILQRLIIAYAGGREVDLDTVLKHELMPVPLALANVNGTLRTGNKAILADVITAEVECPANIDFNKSTACLVIDGQVRVIAVGKPTNAKTFGDLADEFTKSIYQSGSNYGRIDVVFDRYREESIKSMTRQRRSKTIRPIRRVIEGRDVPLPSSWSNFISSPDNKSDLARFLSEQLLENAPPDKEVVVAGGFENEQEVKSSHTATNIIPLRASHEEADTRLVLHAVNIPFDTVVVSAQDTDVLLLLVAHFHRVQCNHLWMIAGTKKKRKYIPVDAVRQKLTTGSENALLPFHALTGCDTTSYFFGHTKKTAWRVFATHFELLSSLGEGLLNTDKI</sequence>
<comment type="caution">
    <text evidence="2">The sequence shown here is derived from an EMBL/GenBank/DDBJ whole genome shotgun (WGS) entry which is preliminary data.</text>
</comment>
<accession>A0A2G8KG71</accession>
<feature type="compositionally biased region" description="Basic and acidic residues" evidence="1">
    <location>
        <begin position="181"/>
        <end position="199"/>
    </location>
</feature>
<name>A0A2G8KG71_STIJA</name>